<organism evidence="2 3">
    <name type="scientific">Microbulbifer celer</name>
    <dbReference type="NCBI Taxonomy" id="435905"/>
    <lineage>
        <taxon>Bacteria</taxon>
        <taxon>Pseudomonadati</taxon>
        <taxon>Pseudomonadota</taxon>
        <taxon>Gammaproteobacteria</taxon>
        <taxon>Cellvibrionales</taxon>
        <taxon>Microbulbiferaceae</taxon>
        <taxon>Microbulbifer</taxon>
    </lineage>
</organism>
<evidence type="ECO:0000259" key="1">
    <source>
        <dbReference type="Pfam" id="PF01571"/>
    </source>
</evidence>
<dbReference type="InterPro" id="IPR045179">
    <property type="entry name" value="YgfZ/GcvT"/>
</dbReference>
<dbReference type="SUPFAM" id="SSF101790">
    <property type="entry name" value="Aminomethyltransferase beta-barrel domain"/>
    <property type="match status" value="1"/>
</dbReference>
<dbReference type="Pfam" id="PF01571">
    <property type="entry name" value="GCV_T"/>
    <property type="match status" value="1"/>
</dbReference>
<dbReference type="PANTHER" id="PTHR22602:SF0">
    <property type="entry name" value="TRANSFERASE CAF17, MITOCHONDRIAL-RELATED"/>
    <property type="match status" value="1"/>
</dbReference>
<dbReference type="PANTHER" id="PTHR22602">
    <property type="entry name" value="TRANSFERASE CAF17, MITOCHONDRIAL-RELATED"/>
    <property type="match status" value="1"/>
</dbReference>
<dbReference type="EMBL" id="JBHTLR010000007">
    <property type="protein sequence ID" value="MFD1216265.1"/>
    <property type="molecule type" value="Genomic_DNA"/>
</dbReference>
<sequence>MDQQQWQDFLTGMGAQWKNGAARFTESAHNVELQQGELQLVDLSPLGAISVTGPDSQKFLQGQLTCDLVNLPDGHSTLGSHCNPKGRMISAFQALKIDQSEFILLLPRDLAPIALAALKKYAVFFKTELTDISDTYHWLGFSGREAGTSASNLLSLAHHSSDDLTPGKLATFDHNGHRAIAVMLQERQVAIGLPIDQAADLWQKLAEKPATPGNYSHWVQQQIDAGIPQLYAATSEMFIPQMLNLQVLGGVNFKKGCYTGQEVVARMQYLGAAKRRLYRARIDNGELPAPGDEIFTATGGSSVGNLVLACEGGSTIDMLAVLTNRKVADGETLQLADGRVLELLELPYDAEADPLAN</sequence>
<dbReference type="SUPFAM" id="SSF103025">
    <property type="entry name" value="Folate-binding domain"/>
    <property type="match status" value="1"/>
</dbReference>
<feature type="domain" description="GCVT N-terminal" evidence="1">
    <location>
        <begin position="24"/>
        <end position="208"/>
    </location>
</feature>
<dbReference type="NCBIfam" id="TIGR03317">
    <property type="entry name" value="ygfZ_signature"/>
    <property type="match status" value="1"/>
</dbReference>
<name>A0ABW3U9W8_9GAMM</name>
<protein>
    <submittedName>
        <fullName evidence="2">YgfZ/GcvT domain-containing protein</fullName>
    </submittedName>
</protein>
<dbReference type="Gene3D" id="3.30.70.1400">
    <property type="entry name" value="Aminomethyltransferase beta-barrel domains"/>
    <property type="match status" value="1"/>
</dbReference>
<proteinExistence type="predicted"/>
<keyword evidence="3" id="KW-1185">Reference proteome</keyword>
<comment type="caution">
    <text evidence="2">The sequence shown here is derived from an EMBL/GenBank/DDBJ whole genome shotgun (WGS) entry which is preliminary data.</text>
</comment>
<dbReference type="Gene3D" id="2.40.30.160">
    <property type="match status" value="1"/>
</dbReference>
<dbReference type="InterPro" id="IPR029043">
    <property type="entry name" value="GcvT/YgfZ_C"/>
</dbReference>
<evidence type="ECO:0000313" key="3">
    <source>
        <dbReference type="Proteomes" id="UP001597264"/>
    </source>
</evidence>
<dbReference type="InterPro" id="IPR006222">
    <property type="entry name" value="GCVT_N"/>
</dbReference>
<dbReference type="RefSeq" id="WP_230438369.1">
    <property type="nucleotide sequence ID" value="NZ_CP087715.1"/>
</dbReference>
<evidence type="ECO:0000313" key="2">
    <source>
        <dbReference type="EMBL" id="MFD1216265.1"/>
    </source>
</evidence>
<dbReference type="InterPro" id="IPR017703">
    <property type="entry name" value="YgfZ/GCV_T_CS"/>
</dbReference>
<accession>A0ABW3U9W8</accession>
<dbReference type="Gene3D" id="3.30.70.1630">
    <property type="match status" value="1"/>
</dbReference>
<gene>
    <name evidence="2" type="ORF">ACFQ2X_06620</name>
</gene>
<dbReference type="Proteomes" id="UP001597264">
    <property type="component" value="Unassembled WGS sequence"/>
</dbReference>
<reference evidence="3" key="1">
    <citation type="journal article" date="2019" name="Int. J. Syst. Evol. Microbiol.">
        <title>The Global Catalogue of Microorganisms (GCM) 10K type strain sequencing project: providing services to taxonomists for standard genome sequencing and annotation.</title>
        <authorList>
            <consortium name="The Broad Institute Genomics Platform"/>
            <consortium name="The Broad Institute Genome Sequencing Center for Infectious Disease"/>
            <person name="Wu L."/>
            <person name="Ma J."/>
        </authorList>
    </citation>
    <scope>NUCLEOTIDE SEQUENCE [LARGE SCALE GENOMIC DNA]</scope>
    <source>
        <strain evidence="3">CCUG 54356</strain>
    </source>
</reference>